<keyword evidence="3" id="KW-0813">Transport</keyword>
<keyword evidence="4" id="KW-1003">Cell membrane</keyword>
<dbReference type="STRING" id="1272.GCA_900014985_02098"/>
<comment type="subcellular location">
    <subcellularLocation>
        <location evidence="1">Cell membrane</location>
        <topology evidence="1">Multi-pass membrane protein</topology>
    </subcellularLocation>
</comment>
<evidence type="ECO:0000256" key="4">
    <source>
        <dbReference type="ARBA" id="ARBA00022475"/>
    </source>
</evidence>
<evidence type="ECO:0000256" key="5">
    <source>
        <dbReference type="ARBA" id="ARBA00022692"/>
    </source>
</evidence>
<dbReference type="Proteomes" id="UP000315730">
    <property type="component" value="Unassembled WGS sequence"/>
</dbReference>
<gene>
    <name evidence="9" type="ORF">KVA01_03420</name>
</gene>
<evidence type="ECO:0000256" key="6">
    <source>
        <dbReference type="ARBA" id="ARBA00022989"/>
    </source>
</evidence>
<evidence type="ECO:0000256" key="7">
    <source>
        <dbReference type="ARBA" id="ARBA00023136"/>
    </source>
</evidence>
<dbReference type="InterPro" id="IPR037294">
    <property type="entry name" value="ABC_BtuC-like"/>
</dbReference>
<feature type="transmembrane region" description="Helical" evidence="8">
    <location>
        <begin position="92"/>
        <end position="113"/>
    </location>
</feature>
<evidence type="ECO:0000256" key="8">
    <source>
        <dbReference type="SAM" id="Phobius"/>
    </source>
</evidence>
<feature type="transmembrane region" description="Helical" evidence="8">
    <location>
        <begin position="234"/>
        <end position="253"/>
    </location>
</feature>
<dbReference type="RefSeq" id="WP_218023592.1">
    <property type="nucleotide sequence ID" value="NZ_BJNW01000002.1"/>
</dbReference>
<feature type="transmembrane region" description="Helical" evidence="8">
    <location>
        <begin position="157"/>
        <end position="178"/>
    </location>
</feature>
<dbReference type="SUPFAM" id="SSF81345">
    <property type="entry name" value="ABC transporter involved in vitamin B12 uptake, BtuC"/>
    <property type="match status" value="1"/>
</dbReference>
<comment type="caution">
    <text evidence="9">The sequence shown here is derived from an EMBL/GenBank/DDBJ whole genome shotgun (WGS) entry which is preliminary data.</text>
</comment>
<keyword evidence="7 8" id="KW-0472">Membrane</keyword>
<evidence type="ECO:0000256" key="2">
    <source>
        <dbReference type="ARBA" id="ARBA00007935"/>
    </source>
</evidence>
<protein>
    <submittedName>
        <fullName evidence="9">Iron ABC transporter</fullName>
    </submittedName>
</protein>
<dbReference type="AlphaFoldDB" id="A0A4Y4D4H5"/>
<evidence type="ECO:0000256" key="1">
    <source>
        <dbReference type="ARBA" id="ARBA00004651"/>
    </source>
</evidence>
<keyword evidence="6 8" id="KW-1133">Transmembrane helix</keyword>
<reference evidence="9 10" key="1">
    <citation type="submission" date="2019-06" db="EMBL/GenBank/DDBJ databases">
        <title>Whole genome shotgun sequence of Kocuria varians NBRC 15358.</title>
        <authorList>
            <person name="Hosoyama A."/>
            <person name="Uohara A."/>
            <person name="Ohji S."/>
            <person name="Ichikawa N."/>
        </authorList>
    </citation>
    <scope>NUCLEOTIDE SEQUENCE [LARGE SCALE GENOMIC DNA]</scope>
    <source>
        <strain evidence="9 10">NBRC 15358</strain>
    </source>
</reference>
<dbReference type="EMBL" id="BJNW01000002">
    <property type="protein sequence ID" value="GEC98187.1"/>
    <property type="molecule type" value="Genomic_DNA"/>
</dbReference>
<comment type="similarity">
    <text evidence="2">Belongs to the binding-protein-dependent transport system permease family. FecCD subfamily.</text>
</comment>
<dbReference type="Gene3D" id="1.10.3470.10">
    <property type="entry name" value="ABC transporter involved in vitamin B12 uptake, BtuC"/>
    <property type="match status" value="1"/>
</dbReference>
<evidence type="ECO:0000313" key="9">
    <source>
        <dbReference type="EMBL" id="GEC98187.1"/>
    </source>
</evidence>
<evidence type="ECO:0000256" key="3">
    <source>
        <dbReference type="ARBA" id="ARBA00022448"/>
    </source>
</evidence>
<keyword evidence="10" id="KW-1185">Reference proteome</keyword>
<evidence type="ECO:0000313" key="10">
    <source>
        <dbReference type="Proteomes" id="UP000315730"/>
    </source>
</evidence>
<dbReference type="InterPro" id="IPR000522">
    <property type="entry name" value="ABC_transptr_permease_BtuC"/>
</dbReference>
<dbReference type="PANTHER" id="PTHR30472:SF24">
    <property type="entry name" value="FERRIC ENTEROBACTIN TRANSPORT SYSTEM PERMEASE PROTEIN FEPG"/>
    <property type="match status" value="1"/>
</dbReference>
<organism evidence="9 10">
    <name type="scientific">Kocuria varians</name>
    <name type="common">Micrococcus varians</name>
    <dbReference type="NCBI Taxonomy" id="1272"/>
    <lineage>
        <taxon>Bacteria</taxon>
        <taxon>Bacillati</taxon>
        <taxon>Actinomycetota</taxon>
        <taxon>Actinomycetes</taxon>
        <taxon>Micrococcales</taxon>
        <taxon>Micrococcaceae</taxon>
        <taxon>Kocuria</taxon>
    </lineage>
</organism>
<dbReference type="GO" id="GO:0005886">
    <property type="term" value="C:plasma membrane"/>
    <property type="evidence" value="ECO:0007669"/>
    <property type="project" value="UniProtKB-SubCell"/>
</dbReference>
<feature type="transmembrane region" description="Helical" evidence="8">
    <location>
        <begin position="274"/>
        <end position="295"/>
    </location>
</feature>
<feature type="transmembrane region" description="Helical" evidence="8">
    <location>
        <begin position="125"/>
        <end position="151"/>
    </location>
</feature>
<keyword evidence="5 8" id="KW-0812">Transmembrane</keyword>
<dbReference type="GO" id="GO:0022857">
    <property type="term" value="F:transmembrane transporter activity"/>
    <property type="evidence" value="ECO:0007669"/>
    <property type="project" value="InterPro"/>
</dbReference>
<feature type="transmembrane region" description="Helical" evidence="8">
    <location>
        <begin position="343"/>
        <end position="364"/>
    </location>
</feature>
<dbReference type="CDD" id="cd06550">
    <property type="entry name" value="TM_ABC_iron-siderophores_like"/>
    <property type="match status" value="1"/>
</dbReference>
<dbReference type="GO" id="GO:0033214">
    <property type="term" value="P:siderophore-iron import into cell"/>
    <property type="evidence" value="ECO:0007669"/>
    <property type="project" value="TreeGrafter"/>
</dbReference>
<sequence length="372" mass="38208">MTRTETAPRTRVHTTATDLGLSALRLGPFSVVFSLRRFFVALSLVLLCGLAFTLGIGMGDYQLSVPDVLRTLFGGGSRIEETVVFTWRMSRAVIGLLVGGALAFAGALTQSVARNPLASPDVLGITNGASTAAVFVITASGGTGIVAAVAGFGQDTLGVPLVSVIGSTLTAVAVWFIAGKDRDSMIRLVLIGVGVSMFLGAISTWLMATTSVDQAATAKLWLTGSLNGRGWEQAWPVMACLLVAVAFAGWLSFRLDALALGPEVAQVLGHGIRAAQAVQLLTGVVLVAVAVSAAGPVPFVAFVAPQIAQRLAGSATPPLLCSALSGALLVSAADLLARTILPWELPVGIVTAFCGAPVLIYLVVQTNRKASA</sequence>
<accession>A0A4Y4D4H5</accession>
<dbReference type="Pfam" id="PF01032">
    <property type="entry name" value="FecCD"/>
    <property type="match status" value="1"/>
</dbReference>
<feature type="transmembrane region" description="Helical" evidence="8">
    <location>
        <begin position="185"/>
        <end position="208"/>
    </location>
</feature>
<proteinExistence type="inferred from homology"/>
<feature type="transmembrane region" description="Helical" evidence="8">
    <location>
        <begin position="38"/>
        <end position="59"/>
    </location>
</feature>
<dbReference type="PANTHER" id="PTHR30472">
    <property type="entry name" value="FERRIC ENTEROBACTIN TRANSPORT SYSTEM PERMEASE PROTEIN"/>
    <property type="match status" value="1"/>
</dbReference>
<name>A0A4Y4D4H5_KOCVA</name>